<comment type="caution">
    <text evidence="1">The sequence shown here is derived from an EMBL/GenBank/DDBJ whole genome shotgun (WGS) entry which is preliminary data.</text>
</comment>
<dbReference type="Proteomes" id="UP001196413">
    <property type="component" value="Unassembled WGS sequence"/>
</dbReference>
<dbReference type="EMBL" id="JAHQIW010004138">
    <property type="protein sequence ID" value="KAJ1361238.1"/>
    <property type="molecule type" value="Genomic_DNA"/>
</dbReference>
<evidence type="ECO:0000313" key="1">
    <source>
        <dbReference type="EMBL" id="KAJ1361238.1"/>
    </source>
</evidence>
<reference evidence="1" key="1">
    <citation type="submission" date="2021-06" db="EMBL/GenBank/DDBJ databases">
        <title>Parelaphostrongylus tenuis whole genome reference sequence.</title>
        <authorList>
            <person name="Garwood T.J."/>
            <person name="Larsen P.A."/>
            <person name="Fountain-Jones N.M."/>
            <person name="Garbe J.R."/>
            <person name="Macchietto M.G."/>
            <person name="Kania S.A."/>
            <person name="Gerhold R.W."/>
            <person name="Richards J.E."/>
            <person name="Wolf T.M."/>
        </authorList>
    </citation>
    <scope>NUCLEOTIDE SEQUENCE</scope>
    <source>
        <strain evidence="1">MNPRO001-30</strain>
        <tissue evidence="1">Meninges</tissue>
    </source>
</reference>
<gene>
    <name evidence="1" type="ORF">KIN20_020440</name>
</gene>
<accession>A0AAD5MR98</accession>
<proteinExistence type="predicted"/>
<protein>
    <submittedName>
        <fullName evidence="1">Uncharacterized protein</fullName>
    </submittedName>
</protein>
<dbReference type="AlphaFoldDB" id="A0AAD5MR98"/>
<keyword evidence="2" id="KW-1185">Reference proteome</keyword>
<sequence length="149" mass="16789">MAINTASSMPNLYQIPECDPDYNITLTPDMYTDMCQAMSTNHNMDSSSMGTDRIHQANDSLANSPTADSLAAFYIESSRHTFTVTTNVDNRFPTYQGTLHQNSSAPTMSAHVNSHQQQLCKSNSFPPQYFDCDQYNSSQCMEYEDGYYE</sequence>
<evidence type="ECO:0000313" key="2">
    <source>
        <dbReference type="Proteomes" id="UP001196413"/>
    </source>
</evidence>
<organism evidence="1 2">
    <name type="scientific">Parelaphostrongylus tenuis</name>
    <name type="common">Meningeal worm</name>
    <dbReference type="NCBI Taxonomy" id="148309"/>
    <lineage>
        <taxon>Eukaryota</taxon>
        <taxon>Metazoa</taxon>
        <taxon>Ecdysozoa</taxon>
        <taxon>Nematoda</taxon>
        <taxon>Chromadorea</taxon>
        <taxon>Rhabditida</taxon>
        <taxon>Rhabditina</taxon>
        <taxon>Rhabditomorpha</taxon>
        <taxon>Strongyloidea</taxon>
        <taxon>Metastrongylidae</taxon>
        <taxon>Parelaphostrongylus</taxon>
    </lineage>
</organism>
<name>A0AAD5MR98_PARTN</name>